<evidence type="ECO:0000256" key="5">
    <source>
        <dbReference type="RuleBase" id="RU362066"/>
    </source>
</evidence>
<comment type="similarity">
    <text evidence="1 5">Belongs to the FliD family.</text>
</comment>
<dbReference type="PANTHER" id="PTHR30288">
    <property type="entry name" value="FLAGELLAR CAP/ASSEMBLY PROTEIN FLID"/>
    <property type="match status" value="1"/>
</dbReference>
<keyword evidence="5" id="KW-0964">Secreted</keyword>
<keyword evidence="3" id="KW-0175">Coiled coil</keyword>
<keyword evidence="8" id="KW-0282">Flagellum</keyword>
<dbReference type="PANTHER" id="PTHR30288:SF0">
    <property type="entry name" value="FLAGELLAR HOOK-ASSOCIATED PROTEIN 2"/>
    <property type="match status" value="1"/>
</dbReference>
<protein>
    <recommendedName>
        <fullName evidence="5">Flagellar hook-associated protein 2</fullName>
        <shortName evidence="5">HAP2</shortName>
    </recommendedName>
    <alternativeName>
        <fullName evidence="5">Flagellar cap protein</fullName>
    </alternativeName>
</protein>
<proteinExistence type="inferred from homology"/>
<evidence type="ECO:0000256" key="2">
    <source>
        <dbReference type="ARBA" id="ARBA00011255"/>
    </source>
</evidence>
<dbReference type="InterPro" id="IPR010810">
    <property type="entry name" value="Flagellin_hook_IN_motif"/>
</dbReference>
<dbReference type="Pfam" id="PF07195">
    <property type="entry name" value="FliD_C"/>
    <property type="match status" value="1"/>
</dbReference>
<keyword evidence="9" id="KW-1185">Reference proteome</keyword>
<comment type="function">
    <text evidence="5">Required for morphogenesis and for the elongation of the flagellar filament by facilitating polymerization of the flagellin monomers at the tip of growing filament. Forms a capping structure, which prevents flagellin subunits (transported through the central channel of the flagellum) from leaking out without polymerization at the distal end.</text>
</comment>
<evidence type="ECO:0000256" key="3">
    <source>
        <dbReference type="ARBA" id="ARBA00023054"/>
    </source>
</evidence>
<sequence length="490" mass="50760">MAIQGFTGVGSGLDINNIVKAMVNAESAPKTAQLNRLERDTTAKFSGLGQFRSAISDFQSAIKDLNDPALFEKRSATSAKQDIFTAKADGTATAGNFSVQVFNLAQTSKLSLQGLDNATDPVGTGTLTISVGGEALDISIGENDSSLAGIRDAINAAGKNSGLSATIVSDPSGAGGARLVLSSDKAGNGNDISVSSSSTTGNLGQLDFTPPDPTLIDYEPAAYDPANPRAARVISYARDANLAIDGIPLSSASNTVEDAIAGVTLTLKSAQSAEDLQNASTISLGVAEDRAGVKGSLKKFVDAYNKMMGTIGSLTKVTSVGGDDGEPLAAALVGDASVRSFSSAIRNELGSTQGGTNGLRLLADLGISTQRDGTLKIDDQRMDTVLEENFEELSGFLTGDSGILSRLEAKTDPYTQGGGILESRTKALQNTLSSVDGQREQLTRRIDKLEAQLFSQFNAMDALVAQLSGTSDYLSGALSNLPGVVRQDRR</sequence>
<keyword evidence="8" id="KW-0966">Cell projection</keyword>
<dbReference type="EMBL" id="BMFF01000003">
    <property type="protein sequence ID" value="GGC99217.1"/>
    <property type="molecule type" value="Genomic_DNA"/>
</dbReference>
<gene>
    <name evidence="8" type="primary">fliD</name>
    <name evidence="8" type="ORF">GCM10007418_18090</name>
</gene>
<feature type="domain" description="Flagellar hook-associated protein 2 C-terminal" evidence="7">
    <location>
        <begin position="237"/>
        <end position="467"/>
    </location>
</feature>
<comment type="caution">
    <text evidence="8">The sequence shown here is derived from an EMBL/GenBank/DDBJ whole genome shotgun (WGS) entry which is preliminary data.</text>
</comment>
<evidence type="ECO:0000259" key="6">
    <source>
        <dbReference type="Pfam" id="PF02465"/>
    </source>
</evidence>
<dbReference type="InterPro" id="IPR003481">
    <property type="entry name" value="FliD_N"/>
</dbReference>
<dbReference type="InterPro" id="IPR010809">
    <property type="entry name" value="FliD_C"/>
</dbReference>
<dbReference type="Proteomes" id="UP000638188">
    <property type="component" value="Unassembled WGS sequence"/>
</dbReference>
<evidence type="ECO:0000313" key="8">
    <source>
        <dbReference type="EMBL" id="GGC99217.1"/>
    </source>
</evidence>
<keyword evidence="8" id="KW-0969">Cilium</keyword>
<comment type="subcellular location">
    <subcellularLocation>
        <location evidence="5">Secreted</location>
    </subcellularLocation>
    <subcellularLocation>
        <location evidence="5">Bacterial flagellum</location>
    </subcellularLocation>
</comment>
<keyword evidence="4 5" id="KW-0975">Bacterial flagellum</keyword>
<accession>A0ABQ1PM52</accession>
<reference evidence="9" key="1">
    <citation type="journal article" date="2019" name="Int. J. Syst. Evol. Microbiol.">
        <title>The Global Catalogue of Microorganisms (GCM) 10K type strain sequencing project: providing services to taxonomists for standard genome sequencing and annotation.</title>
        <authorList>
            <consortium name="The Broad Institute Genomics Platform"/>
            <consortium name="The Broad Institute Genome Sequencing Center for Infectious Disease"/>
            <person name="Wu L."/>
            <person name="Ma J."/>
        </authorList>
    </citation>
    <scope>NUCLEOTIDE SEQUENCE [LARGE SCALE GENOMIC DNA]</scope>
    <source>
        <strain evidence="9">CGMCC 1.12482</strain>
    </source>
</reference>
<organism evidence="8 9">
    <name type="scientific">Halopseudomonas salina</name>
    <dbReference type="NCBI Taxonomy" id="1323744"/>
    <lineage>
        <taxon>Bacteria</taxon>
        <taxon>Pseudomonadati</taxon>
        <taxon>Pseudomonadota</taxon>
        <taxon>Gammaproteobacteria</taxon>
        <taxon>Pseudomonadales</taxon>
        <taxon>Pseudomonadaceae</taxon>
        <taxon>Halopseudomonas</taxon>
    </lineage>
</organism>
<evidence type="ECO:0000256" key="1">
    <source>
        <dbReference type="ARBA" id="ARBA00009764"/>
    </source>
</evidence>
<evidence type="ECO:0000313" key="9">
    <source>
        <dbReference type="Proteomes" id="UP000638188"/>
    </source>
</evidence>
<name>A0ABQ1PM52_9GAMM</name>
<dbReference type="Pfam" id="PF02465">
    <property type="entry name" value="FliD_N"/>
    <property type="match status" value="1"/>
</dbReference>
<feature type="domain" description="Flagellar hook-associated protein 2 N-terminal" evidence="6">
    <location>
        <begin position="11"/>
        <end position="107"/>
    </location>
</feature>
<dbReference type="RefSeq" id="WP_150278434.1">
    <property type="nucleotide sequence ID" value="NZ_BMFF01000003.1"/>
</dbReference>
<evidence type="ECO:0000256" key="4">
    <source>
        <dbReference type="ARBA" id="ARBA00023143"/>
    </source>
</evidence>
<dbReference type="Pfam" id="PF07196">
    <property type="entry name" value="Flagellin_IN"/>
    <property type="match status" value="1"/>
</dbReference>
<comment type="subunit">
    <text evidence="2 5">Homopentamer.</text>
</comment>
<dbReference type="InterPro" id="IPR040026">
    <property type="entry name" value="FliD"/>
</dbReference>
<evidence type="ECO:0000259" key="7">
    <source>
        <dbReference type="Pfam" id="PF07195"/>
    </source>
</evidence>